<dbReference type="GO" id="GO:0030267">
    <property type="term" value="F:glyoxylate reductase (NADPH) activity"/>
    <property type="evidence" value="ECO:0007669"/>
    <property type="project" value="TreeGrafter"/>
</dbReference>
<dbReference type="InterPro" id="IPR006140">
    <property type="entry name" value="D-isomer_DH_NAD-bd"/>
</dbReference>
<dbReference type="GO" id="GO:0016618">
    <property type="term" value="F:hydroxypyruvate reductase [NAD(P)H] activity"/>
    <property type="evidence" value="ECO:0007669"/>
    <property type="project" value="TreeGrafter"/>
</dbReference>
<dbReference type="Pfam" id="PF00389">
    <property type="entry name" value="2-Hacid_dh"/>
    <property type="match status" value="1"/>
</dbReference>
<organism evidence="5">
    <name type="scientific">Sediminibacterium sp. KACHI17</name>
    <dbReference type="NCBI Taxonomy" id="1751071"/>
    <lineage>
        <taxon>Bacteria</taxon>
        <taxon>Pseudomonadati</taxon>
        <taxon>Bacteroidota</taxon>
        <taxon>Chitinophagia</taxon>
        <taxon>Chitinophagales</taxon>
        <taxon>Chitinophagaceae</taxon>
        <taxon>Sediminibacterium</taxon>
    </lineage>
</organism>
<dbReference type="SUPFAM" id="SSF52283">
    <property type="entry name" value="Formate/glycerate dehydrogenase catalytic domain-like"/>
    <property type="match status" value="1"/>
</dbReference>
<evidence type="ECO:0000256" key="2">
    <source>
        <dbReference type="RuleBase" id="RU003719"/>
    </source>
</evidence>
<dbReference type="InterPro" id="IPR036291">
    <property type="entry name" value="NAD(P)-bd_dom_sf"/>
</dbReference>
<feature type="domain" description="D-isomer specific 2-hydroxyacid dehydrogenase catalytic" evidence="3">
    <location>
        <begin position="6"/>
        <end position="306"/>
    </location>
</feature>
<sequence>MSTSKVIITAKAHPYLIERLEKAGYQCVYEPSISYDELKLVIGDAVGLIVTTRLKIDKQMIDAATSLVWIGRLGSGMELIDVPYATTKGIRCESSPEGNRNAVAEHALGMLLNLMNKIHSSHREISEGKWLRDANRADELTGKTVGIIGFGNTGQAFAKLLASFQVTVLGLDIYKSGFSNSYIKEASLQEIQQSADVVSLHLPLTDATFHYANDSFFKEFEKQPYFLTTCRGKVTDTKALIRALQQQKIKAAGLDVLENEKLETYTPDEKADLDWLLSQSNVIITPHIAGYSHEAYYLMAKVVLDKLGIDS</sequence>
<dbReference type="InterPro" id="IPR006139">
    <property type="entry name" value="D-isomer_2_OHA_DH_cat_dom"/>
</dbReference>
<accession>A0AAT9GLK1</accession>
<dbReference type="Pfam" id="PF02826">
    <property type="entry name" value="2-Hacid_dh_C"/>
    <property type="match status" value="1"/>
</dbReference>
<proteinExistence type="inferred from homology"/>
<gene>
    <name evidence="5" type="ORF">KACHI17_24480</name>
</gene>
<dbReference type="GO" id="GO:0051287">
    <property type="term" value="F:NAD binding"/>
    <property type="evidence" value="ECO:0007669"/>
    <property type="project" value="InterPro"/>
</dbReference>
<feature type="domain" description="D-isomer specific 2-hydroxyacid dehydrogenase NAD-binding" evidence="4">
    <location>
        <begin position="108"/>
        <end position="289"/>
    </location>
</feature>
<keyword evidence="1 2" id="KW-0560">Oxidoreductase</keyword>
<name>A0AAT9GLK1_9BACT</name>
<evidence type="ECO:0000259" key="4">
    <source>
        <dbReference type="Pfam" id="PF02826"/>
    </source>
</evidence>
<dbReference type="GO" id="GO:0005829">
    <property type="term" value="C:cytosol"/>
    <property type="evidence" value="ECO:0007669"/>
    <property type="project" value="TreeGrafter"/>
</dbReference>
<evidence type="ECO:0000259" key="3">
    <source>
        <dbReference type="Pfam" id="PF00389"/>
    </source>
</evidence>
<dbReference type="EMBL" id="AP029612">
    <property type="protein sequence ID" value="BFG71567.1"/>
    <property type="molecule type" value="Genomic_DNA"/>
</dbReference>
<dbReference type="RefSeq" id="WP_353549193.1">
    <property type="nucleotide sequence ID" value="NZ_AP029612.1"/>
</dbReference>
<dbReference type="AlphaFoldDB" id="A0AAT9GLK1"/>
<evidence type="ECO:0000256" key="1">
    <source>
        <dbReference type="ARBA" id="ARBA00023002"/>
    </source>
</evidence>
<dbReference type="PANTHER" id="PTHR10996:SF283">
    <property type="entry name" value="GLYOXYLATE_HYDROXYPYRUVATE REDUCTASE B"/>
    <property type="match status" value="1"/>
</dbReference>
<protein>
    <submittedName>
        <fullName evidence="5">2-hydroxyacid dehydrogenase</fullName>
    </submittedName>
</protein>
<dbReference type="Gene3D" id="3.40.50.720">
    <property type="entry name" value="NAD(P)-binding Rossmann-like Domain"/>
    <property type="match status" value="2"/>
</dbReference>
<dbReference type="SUPFAM" id="SSF51735">
    <property type="entry name" value="NAD(P)-binding Rossmann-fold domains"/>
    <property type="match status" value="1"/>
</dbReference>
<comment type="similarity">
    <text evidence="2">Belongs to the D-isomer specific 2-hydroxyacid dehydrogenase family.</text>
</comment>
<evidence type="ECO:0000313" key="5">
    <source>
        <dbReference type="EMBL" id="BFG71567.1"/>
    </source>
</evidence>
<dbReference type="PANTHER" id="PTHR10996">
    <property type="entry name" value="2-HYDROXYACID DEHYDROGENASE-RELATED"/>
    <property type="match status" value="1"/>
</dbReference>
<dbReference type="InterPro" id="IPR050223">
    <property type="entry name" value="D-isomer_2-hydroxyacid_DH"/>
</dbReference>
<reference evidence="5" key="1">
    <citation type="submission" date="2024-02" db="EMBL/GenBank/DDBJ databases">
        <title>Sediminibacterium planktonica sp. nov. and Sediminibacterium longus sp. nov., isolated from surface lake and river water.</title>
        <authorList>
            <person name="Watanabe K."/>
            <person name="Takemine S."/>
            <person name="Ishii Y."/>
            <person name="Ogata Y."/>
            <person name="Shindo C."/>
            <person name="Suda W."/>
        </authorList>
    </citation>
    <scope>NUCLEOTIDE SEQUENCE</scope>
    <source>
        <strain evidence="5">KACHI17</strain>
    </source>
</reference>